<dbReference type="PANTHER" id="PTHR43685:SF3">
    <property type="entry name" value="SLR2126 PROTEIN"/>
    <property type="match status" value="1"/>
</dbReference>
<organism evidence="3 4">
    <name type="scientific">Isoptericola halotolerans</name>
    <dbReference type="NCBI Taxonomy" id="300560"/>
    <lineage>
        <taxon>Bacteria</taxon>
        <taxon>Bacillati</taxon>
        <taxon>Actinomycetota</taxon>
        <taxon>Actinomycetes</taxon>
        <taxon>Micrococcales</taxon>
        <taxon>Promicromonosporaceae</taxon>
        <taxon>Isoptericola</taxon>
    </lineage>
</organism>
<feature type="transmembrane region" description="Helical" evidence="2">
    <location>
        <begin position="638"/>
        <end position="656"/>
    </location>
</feature>
<protein>
    <submittedName>
        <fullName evidence="3">GT2 family glycosyltransferase</fullName>
    </submittedName>
</protein>
<keyword evidence="2" id="KW-1133">Transmembrane helix</keyword>
<feature type="transmembrane region" description="Helical" evidence="2">
    <location>
        <begin position="557"/>
        <end position="578"/>
    </location>
</feature>
<evidence type="ECO:0000256" key="2">
    <source>
        <dbReference type="SAM" id="Phobius"/>
    </source>
</evidence>
<proteinExistence type="predicted"/>
<dbReference type="InterPro" id="IPR029044">
    <property type="entry name" value="Nucleotide-diphossugar_trans"/>
</dbReference>
<name>A0ABX5EDP3_9MICO</name>
<dbReference type="PANTHER" id="PTHR43685">
    <property type="entry name" value="GLYCOSYLTRANSFERASE"/>
    <property type="match status" value="1"/>
</dbReference>
<comment type="caution">
    <text evidence="3">The sequence shown here is derived from an EMBL/GenBank/DDBJ whole genome shotgun (WGS) entry which is preliminary data.</text>
</comment>
<keyword evidence="2" id="KW-0472">Membrane</keyword>
<gene>
    <name evidence="3" type="ORF">BCL65_106203</name>
</gene>
<dbReference type="Proteomes" id="UP000239895">
    <property type="component" value="Unassembled WGS sequence"/>
</dbReference>
<dbReference type="EMBL" id="PVTX01000006">
    <property type="protein sequence ID" value="PRZ06528.1"/>
    <property type="molecule type" value="Genomic_DNA"/>
</dbReference>
<feature type="transmembrane region" description="Helical" evidence="2">
    <location>
        <begin position="708"/>
        <end position="732"/>
    </location>
</feature>
<feature type="transmembrane region" description="Helical" evidence="2">
    <location>
        <begin position="809"/>
        <end position="830"/>
    </location>
</feature>
<feature type="transmembrane region" description="Helical" evidence="2">
    <location>
        <begin position="777"/>
        <end position="797"/>
    </location>
</feature>
<reference evidence="3 4" key="1">
    <citation type="submission" date="2018-03" db="EMBL/GenBank/DDBJ databases">
        <title>Comparative analysis of microorganisms from saline springs in Andes Mountain Range, Colombia.</title>
        <authorList>
            <person name="Rubin E."/>
        </authorList>
    </citation>
    <scope>NUCLEOTIDE SEQUENCE [LARGE SCALE GENOMIC DNA]</scope>
    <source>
        <strain evidence="3 4">CG 23</strain>
    </source>
</reference>
<dbReference type="RefSeq" id="WP_165799985.1">
    <property type="nucleotide sequence ID" value="NZ_PVTX01000006.1"/>
</dbReference>
<dbReference type="SUPFAM" id="SSF53448">
    <property type="entry name" value="Nucleotide-diphospho-sugar transferases"/>
    <property type="match status" value="1"/>
</dbReference>
<feature type="transmembrane region" description="Helical" evidence="2">
    <location>
        <begin position="598"/>
        <end position="631"/>
    </location>
</feature>
<evidence type="ECO:0000256" key="1">
    <source>
        <dbReference type="SAM" id="MobiDB-lite"/>
    </source>
</evidence>
<feature type="transmembrane region" description="Helical" evidence="2">
    <location>
        <begin position="1075"/>
        <end position="1094"/>
    </location>
</feature>
<keyword evidence="4" id="KW-1185">Reference proteome</keyword>
<accession>A0ABX5EDP3</accession>
<sequence>MTAPHLTQAPTHDEDAPHGTALDPATSQAGFGRVAVTVTTVVVTQGRTPFLQATLDAVAAQDRAPEDVVVVDVDTTESTAGHTDLRMGGRRFVGGAGARTLGEAVDRALAVADLPPSTWLWILHDDSVPAPDALGRLLRAVEHSAAVAVAGCKQRRWQVDDDGHAPAPDPARPGLLVEVGYTVSPLGRRMTGVDDTEIDQGQHDAREDVLAVGLAGALVRRGVWTALGGTDPELGRFGDSLDLCRRARLAGHRVVVVPDAVVHHAQASLRGLRGLRGHRVPAGSGASAASAYARRRSQLYARLVGVPLPLLPVAAVAMLVWAPFAAAYRLALKRPAQARDELLAPVVTVLRVVPWVRGRRRAARTRTQPRRVLRPLQAGWRQVAAERRDARLARAEAQRVVWQPSDLERTELRGLARRRRTALATVLLAAVAVAAAAFGPWQGVLADGGRVVGGALLPAPADLATAAEAATSGWVRDGLGTGAPADPLLLVLTLLTAVAGGSTQVAVNVLIVAALPLAALGGWFAAGTVTRSVWARAAAALVWTAAPGFLESLGTGRVGALLAHLTLPWVVVAVARAVGAHARDTVGPPATRRGSLGAAAAAGLLLAVAVCAAPVLLPVASVAVVGAIAVTWRHWRRLLLVLLPAVVVPLPFWWHAVATWSDGGWRPLLAEPGVPVPTPSPHGLMLLLGHPTAPTPWLSGLVPADGPLALVLAAGPWLLGAGVLVLAVVGLLARRRVVASRLGVALAVVGLVAALLAAGTTVASGETPGGVGAAVHGWPGAGLSVLLLGLGLAALAATPAPGAGRPRRIGVGALAAVALVLPVAGLAVWWQDEARGAAVADLQVTADPVVPAVGQQMQAPPRAARVLQLDRADGIVDYTLLHADGSSLLDSSVVVRARDAGLAPGPARDDVAGLDELVAQVAVGRAPDLAPRLAALGVGAVQLPPGGDPELVTTLDLVPGLARVTEDDVLLWRVGPDDAPPPGWASVLDALPDDGATGSPTRTLAADGTAVDDQVEEGSEDRVLVLAETAGSPWRATLDGRRLTAVEADGRQAFELGGDAGQVAVAYEASSRPPWFALAGLVLVSYVLLALPVGRRRLR</sequence>
<dbReference type="Gene3D" id="3.90.550.10">
    <property type="entry name" value="Spore Coat Polysaccharide Biosynthesis Protein SpsA, Chain A"/>
    <property type="match status" value="1"/>
</dbReference>
<evidence type="ECO:0000313" key="4">
    <source>
        <dbReference type="Proteomes" id="UP000239895"/>
    </source>
</evidence>
<feature type="transmembrane region" description="Helical" evidence="2">
    <location>
        <begin position="299"/>
        <end position="322"/>
    </location>
</feature>
<keyword evidence="2" id="KW-0812">Transmembrane</keyword>
<dbReference type="InterPro" id="IPR050834">
    <property type="entry name" value="Glycosyltransf_2"/>
</dbReference>
<feature type="transmembrane region" description="Helical" evidence="2">
    <location>
        <begin position="422"/>
        <end position="441"/>
    </location>
</feature>
<dbReference type="Pfam" id="PF13641">
    <property type="entry name" value="Glyco_tranf_2_3"/>
    <property type="match status" value="1"/>
</dbReference>
<evidence type="ECO:0000313" key="3">
    <source>
        <dbReference type="EMBL" id="PRZ06528.1"/>
    </source>
</evidence>
<feature type="transmembrane region" description="Helical" evidence="2">
    <location>
        <begin position="505"/>
        <end position="526"/>
    </location>
</feature>
<feature type="transmembrane region" description="Helical" evidence="2">
    <location>
        <begin position="744"/>
        <end position="765"/>
    </location>
</feature>
<feature type="region of interest" description="Disordered" evidence="1">
    <location>
        <begin position="1"/>
        <end position="26"/>
    </location>
</feature>